<dbReference type="InterPro" id="IPR037185">
    <property type="entry name" value="EmrE-like"/>
</dbReference>
<dbReference type="AlphaFoldDB" id="A0A409VTR8"/>
<feature type="region of interest" description="Disordered" evidence="5">
    <location>
        <begin position="192"/>
        <end position="241"/>
    </location>
</feature>
<dbReference type="PANTHER" id="PTHR12570:SF86">
    <property type="entry name" value="ADR321CP"/>
    <property type="match status" value="1"/>
</dbReference>
<feature type="transmembrane region" description="Helical" evidence="6">
    <location>
        <begin position="53"/>
        <end position="74"/>
    </location>
</feature>
<gene>
    <name evidence="7" type="ORF">CVT26_001509</name>
</gene>
<dbReference type="InterPro" id="IPR008521">
    <property type="entry name" value="Mg_trans_NIPA"/>
</dbReference>
<feature type="transmembrane region" description="Helical" evidence="6">
    <location>
        <begin position="147"/>
        <end position="167"/>
    </location>
</feature>
<accession>A0A409VTR8</accession>
<keyword evidence="4 6" id="KW-0472">Membrane</keyword>
<dbReference type="GO" id="GO:0016020">
    <property type="term" value="C:membrane"/>
    <property type="evidence" value="ECO:0007669"/>
    <property type="project" value="UniProtKB-SubCell"/>
</dbReference>
<feature type="region of interest" description="Disordered" evidence="5">
    <location>
        <begin position="420"/>
        <end position="525"/>
    </location>
</feature>
<dbReference type="PANTHER" id="PTHR12570">
    <property type="match status" value="1"/>
</dbReference>
<feature type="compositionally biased region" description="Polar residues" evidence="5">
    <location>
        <begin position="194"/>
        <end position="207"/>
    </location>
</feature>
<comment type="subcellular location">
    <subcellularLocation>
        <location evidence="1">Membrane</location>
        <topology evidence="1">Multi-pass membrane protein</topology>
    </subcellularLocation>
</comment>
<dbReference type="GO" id="GO:0015095">
    <property type="term" value="F:magnesium ion transmembrane transporter activity"/>
    <property type="evidence" value="ECO:0007669"/>
    <property type="project" value="InterPro"/>
</dbReference>
<evidence type="ECO:0000256" key="5">
    <source>
        <dbReference type="SAM" id="MobiDB-lite"/>
    </source>
</evidence>
<dbReference type="Proteomes" id="UP000284706">
    <property type="component" value="Unassembled WGS sequence"/>
</dbReference>
<dbReference type="OrthoDB" id="2504919at2759"/>
<evidence type="ECO:0000256" key="6">
    <source>
        <dbReference type="SAM" id="Phobius"/>
    </source>
</evidence>
<feature type="compositionally biased region" description="Polar residues" evidence="5">
    <location>
        <begin position="221"/>
        <end position="241"/>
    </location>
</feature>
<organism evidence="7 8">
    <name type="scientific">Gymnopilus dilepis</name>
    <dbReference type="NCBI Taxonomy" id="231916"/>
    <lineage>
        <taxon>Eukaryota</taxon>
        <taxon>Fungi</taxon>
        <taxon>Dikarya</taxon>
        <taxon>Basidiomycota</taxon>
        <taxon>Agaricomycotina</taxon>
        <taxon>Agaricomycetes</taxon>
        <taxon>Agaricomycetidae</taxon>
        <taxon>Agaricales</taxon>
        <taxon>Agaricineae</taxon>
        <taxon>Hymenogastraceae</taxon>
        <taxon>Gymnopilus</taxon>
    </lineage>
</organism>
<name>A0A409VTR8_9AGAR</name>
<dbReference type="SUPFAM" id="SSF103481">
    <property type="entry name" value="Multidrug resistance efflux transporter EmrE"/>
    <property type="match status" value="1"/>
</dbReference>
<sequence>MRTDTTLSITFGIVIGLLASFVQSLGLTIQRKSHVLNQSLPEHRQRVEHKRPLWLLGFAIFISSNVIGSFVQIASLPVVILAPLGAVSLLWNAFFARLLLGDVFSPWMILGTILIAGGAILIAFFGIVPEQTRSLEDLLALFRRPAFIAYFSVLGFIVVCCLIITHLTEFSLIRFMKQSSLPISPASSAIDLPTHSTNTTDVHSNTLDLPPTERTPLVDSKPQTPFQSPNALRGDQSNDPTVRSITRTRLLLAVSYASFSGIISGMCLLFAKSGVELLLLTLAGKNQFWRWEAWMLVLGLIVFALLQLWYLHKALTLADPTLVCPCTSCLSCLTPTSDQTSAAFCFYNLSSIVNGLVYFNQFSLIPPLHLGLVVLGIIVLLGGVWVVSIQSGGGGIDVGTWSEEPVILAGEDVALYPEEQRGEDRALPSDEAPVVSQPGTRSTFGAVPMERGTVSEGSLPNITSLATDLDLEQSRSTFTSPNKRPRLSSQLYSSPRTPSSRRVSQRPSADLQSSTSTISLTQGHPRNVSFPAPSYSHAPLSPGLGTVSTLGPGFQIGLSPLSPGFTIMPVERRGRPTFADIAQGVVSDVQQRRRTVSEGQLLPRVRDDVFDEAALPDPPALDVGHSHRHPAPDNNGKAKTRWQWLRGVINRKD</sequence>
<keyword evidence="2 6" id="KW-0812">Transmembrane</keyword>
<evidence type="ECO:0000313" key="8">
    <source>
        <dbReference type="Proteomes" id="UP000284706"/>
    </source>
</evidence>
<feature type="transmembrane region" description="Helical" evidence="6">
    <location>
        <begin position="368"/>
        <end position="387"/>
    </location>
</feature>
<proteinExistence type="predicted"/>
<feature type="region of interest" description="Disordered" evidence="5">
    <location>
        <begin position="619"/>
        <end position="638"/>
    </location>
</feature>
<dbReference type="EMBL" id="NHYE01005567">
    <property type="protein sequence ID" value="PPQ69633.1"/>
    <property type="molecule type" value="Genomic_DNA"/>
</dbReference>
<protein>
    <submittedName>
        <fullName evidence="7">Uncharacterized protein</fullName>
    </submittedName>
</protein>
<dbReference type="InParanoid" id="A0A409VTR8"/>
<feature type="transmembrane region" description="Helical" evidence="6">
    <location>
        <begin position="6"/>
        <end position="29"/>
    </location>
</feature>
<comment type="caution">
    <text evidence="7">The sequence shown here is derived from an EMBL/GenBank/DDBJ whole genome shotgun (WGS) entry which is preliminary data.</text>
</comment>
<feature type="transmembrane region" description="Helical" evidence="6">
    <location>
        <begin position="80"/>
        <end position="100"/>
    </location>
</feature>
<keyword evidence="3 6" id="KW-1133">Transmembrane helix</keyword>
<reference evidence="7 8" key="1">
    <citation type="journal article" date="2018" name="Evol. Lett.">
        <title>Horizontal gene cluster transfer increased hallucinogenic mushroom diversity.</title>
        <authorList>
            <person name="Reynolds H.T."/>
            <person name="Vijayakumar V."/>
            <person name="Gluck-Thaler E."/>
            <person name="Korotkin H.B."/>
            <person name="Matheny P.B."/>
            <person name="Slot J.C."/>
        </authorList>
    </citation>
    <scope>NUCLEOTIDE SEQUENCE [LARGE SCALE GENOMIC DNA]</scope>
    <source>
        <strain evidence="7 8">SRW20</strain>
    </source>
</reference>
<evidence type="ECO:0000313" key="7">
    <source>
        <dbReference type="EMBL" id="PPQ69633.1"/>
    </source>
</evidence>
<feature type="transmembrane region" description="Helical" evidence="6">
    <location>
        <begin position="107"/>
        <end position="127"/>
    </location>
</feature>
<feature type="compositionally biased region" description="Low complexity" evidence="5">
    <location>
        <begin position="493"/>
        <end position="522"/>
    </location>
</feature>
<feature type="compositionally biased region" description="Polar residues" evidence="5">
    <location>
        <begin position="474"/>
        <end position="492"/>
    </location>
</feature>
<keyword evidence="8" id="KW-1185">Reference proteome</keyword>
<dbReference type="Pfam" id="PF05653">
    <property type="entry name" value="Mg_trans_NIPA"/>
    <property type="match status" value="1"/>
</dbReference>
<evidence type="ECO:0000256" key="3">
    <source>
        <dbReference type="ARBA" id="ARBA00022989"/>
    </source>
</evidence>
<feature type="transmembrane region" description="Helical" evidence="6">
    <location>
        <begin position="291"/>
        <end position="311"/>
    </location>
</feature>
<evidence type="ECO:0000256" key="2">
    <source>
        <dbReference type="ARBA" id="ARBA00022692"/>
    </source>
</evidence>
<evidence type="ECO:0000256" key="1">
    <source>
        <dbReference type="ARBA" id="ARBA00004141"/>
    </source>
</evidence>
<evidence type="ECO:0000256" key="4">
    <source>
        <dbReference type="ARBA" id="ARBA00023136"/>
    </source>
</evidence>
<feature type="transmembrane region" description="Helical" evidence="6">
    <location>
        <begin position="250"/>
        <end position="271"/>
    </location>
</feature>
<feature type="compositionally biased region" description="Polar residues" evidence="5">
    <location>
        <begin position="455"/>
        <end position="466"/>
    </location>
</feature>